<dbReference type="AlphaFoldDB" id="A0A438MXQ0"/>
<keyword evidence="4 7" id="KW-1133">Transmembrane helix</keyword>
<dbReference type="Proteomes" id="UP000288859">
    <property type="component" value="Unassembled WGS sequence"/>
</dbReference>
<dbReference type="VEuPathDB" id="FungiDB:PV10_06314"/>
<dbReference type="SUPFAM" id="SSF103473">
    <property type="entry name" value="MFS general substrate transporter"/>
    <property type="match status" value="1"/>
</dbReference>
<evidence type="ECO:0000256" key="3">
    <source>
        <dbReference type="ARBA" id="ARBA00022692"/>
    </source>
</evidence>
<dbReference type="PROSITE" id="PS50850">
    <property type="entry name" value="MFS"/>
    <property type="match status" value="1"/>
</dbReference>
<feature type="transmembrane region" description="Helical" evidence="7">
    <location>
        <begin position="139"/>
        <end position="158"/>
    </location>
</feature>
<feature type="transmembrane region" description="Helical" evidence="7">
    <location>
        <begin position="196"/>
        <end position="220"/>
    </location>
</feature>
<evidence type="ECO:0000313" key="9">
    <source>
        <dbReference type="EMBL" id="RVX67695.1"/>
    </source>
</evidence>
<feature type="transmembrane region" description="Helical" evidence="7">
    <location>
        <begin position="386"/>
        <end position="404"/>
    </location>
</feature>
<dbReference type="OrthoDB" id="2587356at2759"/>
<feature type="compositionally biased region" description="Polar residues" evidence="6">
    <location>
        <begin position="16"/>
        <end position="26"/>
    </location>
</feature>
<evidence type="ECO:0000256" key="5">
    <source>
        <dbReference type="ARBA" id="ARBA00023136"/>
    </source>
</evidence>
<dbReference type="PANTHER" id="PTHR23501">
    <property type="entry name" value="MAJOR FACILITATOR SUPERFAMILY"/>
    <property type="match status" value="1"/>
</dbReference>
<feature type="transmembrane region" description="Helical" evidence="7">
    <location>
        <begin position="564"/>
        <end position="583"/>
    </location>
</feature>
<name>A0A438MXQ0_EXOME</name>
<dbReference type="InterPro" id="IPR053791">
    <property type="entry name" value="MFS_Tri12-like"/>
</dbReference>
<proteinExistence type="predicted"/>
<feature type="transmembrane region" description="Helical" evidence="7">
    <location>
        <begin position="111"/>
        <end position="127"/>
    </location>
</feature>
<keyword evidence="5 7" id="KW-0472">Membrane</keyword>
<organism evidence="9 10">
    <name type="scientific">Exophiala mesophila</name>
    <name type="common">Black yeast-like fungus</name>
    <dbReference type="NCBI Taxonomy" id="212818"/>
    <lineage>
        <taxon>Eukaryota</taxon>
        <taxon>Fungi</taxon>
        <taxon>Dikarya</taxon>
        <taxon>Ascomycota</taxon>
        <taxon>Pezizomycotina</taxon>
        <taxon>Eurotiomycetes</taxon>
        <taxon>Chaetothyriomycetidae</taxon>
        <taxon>Chaetothyriales</taxon>
        <taxon>Herpotrichiellaceae</taxon>
        <taxon>Exophiala</taxon>
    </lineage>
</organism>
<evidence type="ECO:0000256" key="1">
    <source>
        <dbReference type="ARBA" id="ARBA00004141"/>
    </source>
</evidence>
<feature type="transmembrane region" description="Helical" evidence="7">
    <location>
        <begin position="232"/>
        <end position="251"/>
    </location>
</feature>
<evidence type="ECO:0000256" key="7">
    <source>
        <dbReference type="SAM" id="Phobius"/>
    </source>
</evidence>
<dbReference type="InterPro" id="IPR010573">
    <property type="entry name" value="MFS_Str1/Tri12-like"/>
</dbReference>
<dbReference type="CDD" id="cd06179">
    <property type="entry name" value="MFS_TRI12_like"/>
    <property type="match status" value="1"/>
</dbReference>
<sequence>MLAQVRRKFDMAGNTDLDTSPLPNSEKTSDSKDEIEDASDLQNAEINVETGTDGDVVYLDEEEEPELHARTYIALAAMFLLNYAMVIALQAPPAVLTFIGRDLDATRSQTWIPNALSLVQAVLGPMISLTSDTFRARKAILVGCCGVAFIGCAIAPGSRSIGRLIAAQTLIGVGFAVVPLAYAVPSEILPRKWRPMAQGFCNSAALLAGISGPMIIGYMVQQNEQSGWRNFYWFQFALWGTTVAALFFGYNPPQRHLFTEMTIWQKLGKLDLPGNGLLTSGLTLFIVGLNLGGGLYTWTSAKTLVPLILGGLILIAFGLYEWRGTATGIMHHDLFRGGKTQGRTFALCVALLFLEGIVIFSFIIFFPVMTVALFEPDPFLQVCRGLPFWISAFITCMLFAVWSSKARSIRVPLFVGFVIFTAGIGSFASIQPDDDFQSMCLAALAGIGFGGPLVLVVAGVQLSVPHKLLATATAITTSARAVAIAVFTPIFSAAFNEGLATQIPKQVGEAATEAGLPPSSLPAFITALASGNMTAVEEVDGVTSSIITVGDAAYKQAFADSLRVIYYIAIAVGILACVLCLFLGDLHKTMNFRVDAPVEKLATKHRHSTQGAES</sequence>
<feature type="transmembrane region" description="Helical" evidence="7">
    <location>
        <begin position="344"/>
        <end position="366"/>
    </location>
</feature>
<feature type="region of interest" description="Disordered" evidence="6">
    <location>
        <begin position="8"/>
        <end position="40"/>
    </location>
</feature>
<comment type="subcellular location">
    <subcellularLocation>
        <location evidence="1">Membrane</location>
        <topology evidence="1">Multi-pass membrane protein</topology>
    </subcellularLocation>
</comment>
<dbReference type="Pfam" id="PF06609">
    <property type="entry name" value="TRI12"/>
    <property type="match status" value="1"/>
</dbReference>
<reference evidence="9 10" key="1">
    <citation type="submission" date="2017-03" db="EMBL/GenBank/DDBJ databases">
        <title>Genomes of endolithic fungi from Antarctica.</title>
        <authorList>
            <person name="Coleine C."/>
            <person name="Masonjones S."/>
            <person name="Stajich J.E."/>
        </authorList>
    </citation>
    <scope>NUCLEOTIDE SEQUENCE [LARGE SCALE GENOMIC DNA]</scope>
    <source>
        <strain evidence="9 10">CCFEE 6314</strain>
    </source>
</reference>
<feature type="domain" description="Major facilitator superfamily (MFS) profile" evidence="8">
    <location>
        <begin position="70"/>
        <end position="588"/>
    </location>
</feature>
<keyword evidence="2" id="KW-0813">Transport</keyword>
<dbReference type="PANTHER" id="PTHR23501:SF195">
    <property type="entry name" value="PEP5"/>
    <property type="match status" value="1"/>
</dbReference>
<dbReference type="EMBL" id="NAJM01000045">
    <property type="protein sequence ID" value="RVX67695.1"/>
    <property type="molecule type" value="Genomic_DNA"/>
</dbReference>
<feature type="transmembrane region" description="Helical" evidence="7">
    <location>
        <begin position="164"/>
        <end position="184"/>
    </location>
</feature>
<feature type="transmembrane region" description="Helical" evidence="7">
    <location>
        <begin position="411"/>
        <end position="430"/>
    </location>
</feature>
<dbReference type="InterPro" id="IPR036259">
    <property type="entry name" value="MFS_trans_sf"/>
</dbReference>
<comment type="caution">
    <text evidence="9">The sequence shown here is derived from an EMBL/GenBank/DDBJ whole genome shotgun (WGS) entry which is preliminary data.</text>
</comment>
<dbReference type="GO" id="GO:0022857">
    <property type="term" value="F:transmembrane transporter activity"/>
    <property type="evidence" value="ECO:0007669"/>
    <property type="project" value="InterPro"/>
</dbReference>
<evidence type="ECO:0000256" key="2">
    <source>
        <dbReference type="ARBA" id="ARBA00022448"/>
    </source>
</evidence>
<feature type="transmembrane region" description="Helical" evidence="7">
    <location>
        <begin position="468"/>
        <end position="491"/>
    </location>
</feature>
<keyword evidence="3 7" id="KW-0812">Transmembrane</keyword>
<gene>
    <name evidence="9" type="ORF">B0A52_07818</name>
</gene>
<evidence type="ECO:0000256" key="6">
    <source>
        <dbReference type="SAM" id="MobiDB-lite"/>
    </source>
</evidence>
<evidence type="ECO:0000313" key="10">
    <source>
        <dbReference type="Proteomes" id="UP000288859"/>
    </source>
</evidence>
<feature type="transmembrane region" description="Helical" evidence="7">
    <location>
        <begin position="272"/>
        <end position="298"/>
    </location>
</feature>
<feature type="transmembrane region" description="Helical" evidence="7">
    <location>
        <begin position="304"/>
        <end position="323"/>
    </location>
</feature>
<protein>
    <recommendedName>
        <fullName evidence="8">Major facilitator superfamily (MFS) profile domain-containing protein</fullName>
    </recommendedName>
</protein>
<evidence type="ECO:0000259" key="8">
    <source>
        <dbReference type="PROSITE" id="PS50850"/>
    </source>
</evidence>
<accession>A0A438MXQ0</accession>
<dbReference type="InterPro" id="IPR020846">
    <property type="entry name" value="MFS_dom"/>
</dbReference>
<feature type="transmembrane region" description="Helical" evidence="7">
    <location>
        <begin position="436"/>
        <end position="456"/>
    </location>
</feature>
<dbReference type="GO" id="GO:0005886">
    <property type="term" value="C:plasma membrane"/>
    <property type="evidence" value="ECO:0007669"/>
    <property type="project" value="TreeGrafter"/>
</dbReference>
<dbReference type="Gene3D" id="1.20.1250.20">
    <property type="entry name" value="MFS general substrate transporter like domains"/>
    <property type="match status" value="1"/>
</dbReference>
<feature type="transmembrane region" description="Helical" evidence="7">
    <location>
        <begin position="72"/>
        <end position="91"/>
    </location>
</feature>
<evidence type="ECO:0000256" key="4">
    <source>
        <dbReference type="ARBA" id="ARBA00022989"/>
    </source>
</evidence>